<dbReference type="EMBL" id="BAABAB010000049">
    <property type="protein sequence ID" value="GAA3638165.1"/>
    <property type="molecule type" value="Genomic_DNA"/>
</dbReference>
<dbReference type="InterPro" id="IPR037923">
    <property type="entry name" value="HTH-like"/>
</dbReference>
<dbReference type="Pfam" id="PF02311">
    <property type="entry name" value="AraC_binding"/>
    <property type="match status" value="1"/>
</dbReference>
<comment type="caution">
    <text evidence="3">The sequence shown here is derived from an EMBL/GenBank/DDBJ whole genome shotgun (WGS) entry which is preliminary data.</text>
</comment>
<evidence type="ECO:0000313" key="3">
    <source>
        <dbReference type="EMBL" id="GAA3638165.1"/>
    </source>
</evidence>
<dbReference type="Gene3D" id="2.60.120.10">
    <property type="entry name" value="Jelly Rolls"/>
    <property type="match status" value="1"/>
</dbReference>
<evidence type="ECO:0000313" key="4">
    <source>
        <dbReference type="Proteomes" id="UP001501490"/>
    </source>
</evidence>
<evidence type="ECO:0000256" key="1">
    <source>
        <dbReference type="ARBA" id="ARBA00023125"/>
    </source>
</evidence>
<keyword evidence="1" id="KW-0238">DNA-binding</keyword>
<protein>
    <recommendedName>
        <fullName evidence="2">AraC-type arabinose-binding/dimerisation domain-containing protein</fullName>
    </recommendedName>
</protein>
<proteinExistence type="predicted"/>
<reference evidence="4" key="1">
    <citation type="journal article" date="2019" name="Int. J. Syst. Evol. Microbiol.">
        <title>The Global Catalogue of Microorganisms (GCM) 10K type strain sequencing project: providing services to taxonomists for standard genome sequencing and annotation.</title>
        <authorList>
            <consortium name="The Broad Institute Genomics Platform"/>
            <consortium name="The Broad Institute Genome Sequencing Center for Infectious Disease"/>
            <person name="Wu L."/>
            <person name="Ma J."/>
        </authorList>
    </citation>
    <scope>NUCLEOTIDE SEQUENCE [LARGE SCALE GENOMIC DNA]</scope>
    <source>
        <strain evidence="4">JCM 16929</strain>
    </source>
</reference>
<dbReference type="SUPFAM" id="SSF51215">
    <property type="entry name" value="Regulatory protein AraC"/>
    <property type="match status" value="1"/>
</dbReference>
<organism evidence="3 4">
    <name type="scientific">Microlunatus ginsengisoli</name>
    <dbReference type="NCBI Taxonomy" id="363863"/>
    <lineage>
        <taxon>Bacteria</taxon>
        <taxon>Bacillati</taxon>
        <taxon>Actinomycetota</taxon>
        <taxon>Actinomycetes</taxon>
        <taxon>Propionibacteriales</taxon>
        <taxon>Propionibacteriaceae</taxon>
        <taxon>Microlunatus</taxon>
    </lineage>
</organism>
<dbReference type="InterPro" id="IPR014710">
    <property type="entry name" value="RmlC-like_jellyroll"/>
</dbReference>
<dbReference type="RefSeq" id="WP_344808955.1">
    <property type="nucleotide sequence ID" value="NZ_BAABAB010000049.1"/>
</dbReference>
<name>A0ABP7ARR4_9ACTN</name>
<sequence>MATTSPSNLEPADFGQVEIATTELDGYTVNLLHVKQPVDMSIMLRGLPGDICHCPHWGVVTEGRMTVRYAEHEEVVGAGDVFYMPPGHVPTYDIGTRLIQFSPTEEMRIVDEAIMRNHRLLAGAGPA</sequence>
<feature type="domain" description="AraC-type arabinose-binding/dimerisation" evidence="2">
    <location>
        <begin position="56"/>
        <end position="93"/>
    </location>
</feature>
<dbReference type="Proteomes" id="UP001501490">
    <property type="component" value="Unassembled WGS sequence"/>
</dbReference>
<keyword evidence="4" id="KW-1185">Reference proteome</keyword>
<dbReference type="InterPro" id="IPR003313">
    <property type="entry name" value="AraC-bd"/>
</dbReference>
<evidence type="ECO:0000259" key="2">
    <source>
        <dbReference type="Pfam" id="PF02311"/>
    </source>
</evidence>
<gene>
    <name evidence="3" type="ORF">GCM10022236_45710</name>
</gene>
<accession>A0ABP7ARR4</accession>